<accession>A0A4C1UCI5</accession>
<sequence length="71" mass="8193">MFRISSKLVAAALLYQKNEIVVKYSNKASRNIDVDKVDLIVYVLEQFLTAGLEEIRILLRDRTEKNVIVKP</sequence>
<gene>
    <name evidence="1" type="ORF">EVAR_86213_1</name>
</gene>
<evidence type="ECO:0000313" key="1">
    <source>
        <dbReference type="EMBL" id="GBP23837.1"/>
    </source>
</evidence>
<keyword evidence="2" id="KW-1185">Reference proteome</keyword>
<protein>
    <submittedName>
        <fullName evidence="1">Uncharacterized protein</fullName>
    </submittedName>
</protein>
<proteinExistence type="predicted"/>
<evidence type="ECO:0000313" key="2">
    <source>
        <dbReference type="Proteomes" id="UP000299102"/>
    </source>
</evidence>
<dbReference type="Proteomes" id="UP000299102">
    <property type="component" value="Unassembled WGS sequence"/>
</dbReference>
<comment type="caution">
    <text evidence="1">The sequence shown here is derived from an EMBL/GenBank/DDBJ whole genome shotgun (WGS) entry which is preliminary data.</text>
</comment>
<dbReference type="EMBL" id="BGZK01000154">
    <property type="protein sequence ID" value="GBP23837.1"/>
    <property type="molecule type" value="Genomic_DNA"/>
</dbReference>
<reference evidence="1 2" key="1">
    <citation type="journal article" date="2019" name="Commun. Biol.">
        <title>The bagworm genome reveals a unique fibroin gene that provides high tensile strength.</title>
        <authorList>
            <person name="Kono N."/>
            <person name="Nakamura H."/>
            <person name="Ohtoshi R."/>
            <person name="Tomita M."/>
            <person name="Numata K."/>
            <person name="Arakawa K."/>
        </authorList>
    </citation>
    <scope>NUCLEOTIDE SEQUENCE [LARGE SCALE GENOMIC DNA]</scope>
</reference>
<organism evidence="1 2">
    <name type="scientific">Eumeta variegata</name>
    <name type="common">Bagworm moth</name>
    <name type="synonym">Eumeta japonica</name>
    <dbReference type="NCBI Taxonomy" id="151549"/>
    <lineage>
        <taxon>Eukaryota</taxon>
        <taxon>Metazoa</taxon>
        <taxon>Ecdysozoa</taxon>
        <taxon>Arthropoda</taxon>
        <taxon>Hexapoda</taxon>
        <taxon>Insecta</taxon>
        <taxon>Pterygota</taxon>
        <taxon>Neoptera</taxon>
        <taxon>Endopterygota</taxon>
        <taxon>Lepidoptera</taxon>
        <taxon>Glossata</taxon>
        <taxon>Ditrysia</taxon>
        <taxon>Tineoidea</taxon>
        <taxon>Psychidae</taxon>
        <taxon>Oiketicinae</taxon>
        <taxon>Eumeta</taxon>
    </lineage>
</organism>
<dbReference type="AlphaFoldDB" id="A0A4C1UCI5"/>
<name>A0A4C1UCI5_EUMVA</name>